<evidence type="ECO:0000313" key="2">
    <source>
        <dbReference type="Proteomes" id="UP000595460"/>
    </source>
</evidence>
<protein>
    <submittedName>
        <fullName evidence="1">Uncharacterized protein</fullName>
    </submittedName>
</protein>
<evidence type="ECO:0000313" key="1">
    <source>
        <dbReference type="EMBL" id="QQR36550.1"/>
    </source>
</evidence>
<reference evidence="1 2" key="1">
    <citation type="submission" date="2021-01" db="EMBL/GenBank/DDBJ databases">
        <title>Genome seq and assembly of Devosia sp. G19.</title>
        <authorList>
            <person name="Chhetri G."/>
        </authorList>
    </citation>
    <scope>NUCLEOTIDE SEQUENCE [LARGE SCALE GENOMIC DNA]</scope>
    <source>
        <strain evidence="1 2">G19</strain>
    </source>
</reference>
<organism evidence="1 2">
    <name type="scientific">Devosia oryziradicis</name>
    <dbReference type="NCBI Taxonomy" id="2801335"/>
    <lineage>
        <taxon>Bacteria</taxon>
        <taxon>Pseudomonadati</taxon>
        <taxon>Pseudomonadota</taxon>
        <taxon>Alphaproteobacteria</taxon>
        <taxon>Hyphomicrobiales</taxon>
        <taxon>Devosiaceae</taxon>
        <taxon>Devosia</taxon>
    </lineage>
</organism>
<gene>
    <name evidence="1" type="ORF">JI749_02645</name>
</gene>
<dbReference type="RefSeq" id="WP_201658548.1">
    <property type="nucleotide sequence ID" value="NZ_CP068047.1"/>
</dbReference>
<proteinExistence type="predicted"/>
<sequence>MIGWLLKKVANINPKPVETPRQASPENCALWHDVARALDAKPKGAVK</sequence>
<name>A0ABX7C1K3_9HYPH</name>
<keyword evidence="2" id="KW-1185">Reference proteome</keyword>
<dbReference type="EMBL" id="CP068047">
    <property type="protein sequence ID" value="QQR36550.1"/>
    <property type="molecule type" value="Genomic_DNA"/>
</dbReference>
<dbReference type="Proteomes" id="UP000595460">
    <property type="component" value="Chromosome"/>
</dbReference>
<accession>A0ABX7C1K3</accession>